<dbReference type="PANTHER" id="PTHR12147:SF26">
    <property type="entry name" value="PEPTIDASE M28 DOMAIN-CONTAINING PROTEIN"/>
    <property type="match status" value="1"/>
</dbReference>
<dbReference type="InterPro" id="IPR045175">
    <property type="entry name" value="M28_fam"/>
</dbReference>
<evidence type="ECO:0000259" key="2">
    <source>
        <dbReference type="Pfam" id="PF04389"/>
    </source>
</evidence>
<dbReference type="SUPFAM" id="SSF53187">
    <property type="entry name" value="Zn-dependent exopeptidases"/>
    <property type="match status" value="1"/>
</dbReference>
<keyword evidence="1" id="KW-0732">Signal</keyword>
<feature type="signal peptide" evidence="1">
    <location>
        <begin position="1"/>
        <end position="18"/>
    </location>
</feature>
<sequence>MKFKLTIALLLTTNCLLAQDSLFARKMVDTLTSPYFWGRGYTNDGVHKAAAFLSAQFKAYGVKPMDGKNYLQEFSYPVNTFPGKMKVIINGAELVPGKDYIVSPDSKGVTGAGKLEQMDSTHFVDRQNRVVLSLEDKLTWSVESKALDYTLIQLDKKAVKQPFNSIYTDIENQLIPDFKTANICGIVKGTAKPDSVIVITAHYDHLGGMGSSIYFPGANDNASGVTQLLSLAKYYAAHPQPFSMAFICFSGEEAGLLGSKYFTGNPLIPLKNIRFLINLDLNGTGIEGITVVNATIYPHEFAALKQINSENNYLIKVNPRGKAANSDHYYFTEKGVPAFFIYTLGGIKAYHDIYDISATLPLNEYNHLFKLIVKFNTSLMKKRPVTLSSAN</sequence>
<name>A0ABZ0TX69_9SPHI</name>
<protein>
    <submittedName>
        <fullName evidence="3">M28 family peptidase</fullName>
    </submittedName>
</protein>
<evidence type="ECO:0000313" key="4">
    <source>
        <dbReference type="Proteomes" id="UP001324380"/>
    </source>
</evidence>
<dbReference type="EMBL" id="CP139558">
    <property type="protein sequence ID" value="WPU96663.1"/>
    <property type="molecule type" value="Genomic_DNA"/>
</dbReference>
<accession>A0ABZ0TX69</accession>
<keyword evidence="4" id="KW-1185">Reference proteome</keyword>
<organism evidence="3 4">
    <name type="scientific">Mucilaginibacter sabulilitoris</name>
    <dbReference type="NCBI Taxonomy" id="1173583"/>
    <lineage>
        <taxon>Bacteria</taxon>
        <taxon>Pseudomonadati</taxon>
        <taxon>Bacteroidota</taxon>
        <taxon>Sphingobacteriia</taxon>
        <taxon>Sphingobacteriales</taxon>
        <taxon>Sphingobacteriaceae</taxon>
        <taxon>Mucilaginibacter</taxon>
    </lineage>
</organism>
<feature type="chain" id="PRO_5046134662" evidence="1">
    <location>
        <begin position="19"/>
        <end position="391"/>
    </location>
</feature>
<evidence type="ECO:0000313" key="3">
    <source>
        <dbReference type="EMBL" id="WPU96663.1"/>
    </source>
</evidence>
<evidence type="ECO:0000256" key="1">
    <source>
        <dbReference type="SAM" id="SignalP"/>
    </source>
</evidence>
<gene>
    <name evidence="3" type="ORF">SNE25_14155</name>
</gene>
<dbReference type="RefSeq" id="WP_321565755.1">
    <property type="nucleotide sequence ID" value="NZ_CP139558.1"/>
</dbReference>
<dbReference type="Proteomes" id="UP001324380">
    <property type="component" value="Chromosome"/>
</dbReference>
<proteinExistence type="predicted"/>
<feature type="domain" description="Peptidase M28" evidence="2">
    <location>
        <begin position="182"/>
        <end position="374"/>
    </location>
</feature>
<dbReference type="Pfam" id="PF04389">
    <property type="entry name" value="Peptidase_M28"/>
    <property type="match status" value="1"/>
</dbReference>
<reference evidence="3 4" key="1">
    <citation type="submission" date="2023-11" db="EMBL/GenBank/DDBJ databases">
        <title>Analysis of the Genomes of Mucilaginibacter gossypii cycad 4 and M. sabulilitoris SNA2: microbes with the potential for plant growth promotion.</title>
        <authorList>
            <person name="Hirsch A.M."/>
            <person name="Humm E."/>
            <person name="Rubbi M."/>
            <person name="Del Vecchio G."/>
            <person name="Ha S.M."/>
            <person name="Pellegrini M."/>
            <person name="Gunsalus R.P."/>
        </authorList>
    </citation>
    <scope>NUCLEOTIDE SEQUENCE [LARGE SCALE GENOMIC DNA]</scope>
    <source>
        <strain evidence="3 4">SNA2</strain>
    </source>
</reference>
<dbReference type="PANTHER" id="PTHR12147">
    <property type="entry name" value="METALLOPEPTIDASE M28 FAMILY MEMBER"/>
    <property type="match status" value="1"/>
</dbReference>
<dbReference type="Gene3D" id="3.40.630.10">
    <property type="entry name" value="Zn peptidases"/>
    <property type="match status" value="1"/>
</dbReference>
<dbReference type="InterPro" id="IPR007484">
    <property type="entry name" value="Peptidase_M28"/>
</dbReference>